<dbReference type="Proteomes" id="UP000268623">
    <property type="component" value="Unassembled WGS sequence"/>
</dbReference>
<sequence>MRSYDSASQKRRAGPCAPQPAGPGELRRAPLFAGVDEATLSRLSADARIESLQDGDSLFHQGAVVTDLAFVLSGYVKLLRLSSSGRQTLIGIRSNGEMIGEAPTDANEIHTLSAEAVGATRALKLPAARFARLLKESPSLCAAVMQDSKESIARLVGEVESLKSQNADQRLAHFLLGLCPPGEDRCRFRLPYDKRLIAARLGVKQETLSRAFAKLRAHGVRTETRNVHVESVLHLADQCDRLGRPPRLSLGRRKIETQCDAA</sequence>
<evidence type="ECO:0000256" key="4">
    <source>
        <dbReference type="SAM" id="MobiDB-lite"/>
    </source>
</evidence>
<name>A0A3M9XWI3_9HYPH</name>
<keyword evidence="3" id="KW-0804">Transcription</keyword>
<organism evidence="7 8">
    <name type="scientific">Methylocystis hirsuta</name>
    <dbReference type="NCBI Taxonomy" id="369798"/>
    <lineage>
        <taxon>Bacteria</taxon>
        <taxon>Pseudomonadati</taxon>
        <taxon>Pseudomonadota</taxon>
        <taxon>Alphaproteobacteria</taxon>
        <taxon>Hyphomicrobiales</taxon>
        <taxon>Methylocystaceae</taxon>
        <taxon>Methylocystis</taxon>
    </lineage>
</organism>
<keyword evidence="1" id="KW-0805">Transcription regulation</keyword>
<gene>
    <name evidence="7" type="ORF">D1O30_00840</name>
</gene>
<dbReference type="PANTHER" id="PTHR24567:SF26">
    <property type="entry name" value="REGULATORY PROTEIN YEIL"/>
    <property type="match status" value="1"/>
</dbReference>
<evidence type="ECO:0000259" key="6">
    <source>
        <dbReference type="PROSITE" id="PS51063"/>
    </source>
</evidence>
<dbReference type="InterPro" id="IPR036390">
    <property type="entry name" value="WH_DNA-bd_sf"/>
</dbReference>
<feature type="region of interest" description="Disordered" evidence="4">
    <location>
        <begin position="1"/>
        <end position="27"/>
    </location>
</feature>
<dbReference type="Pfam" id="PF00027">
    <property type="entry name" value="cNMP_binding"/>
    <property type="match status" value="1"/>
</dbReference>
<dbReference type="GO" id="GO:0003700">
    <property type="term" value="F:DNA-binding transcription factor activity"/>
    <property type="evidence" value="ECO:0007669"/>
    <property type="project" value="TreeGrafter"/>
</dbReference>
<evidence type="ECO:0000313" key="7">
    <source>
        <dbReference type="EMBL" id="RNJ51428.1"/>
    </source>
</evidence>
<proteinExistence type="predicted"/>
<dbReference type="CDD" id="cd00038">
    <property type="entry name" value="CAP_ED"/>
    <property type="match status" value="1"/>
</dbReference>
<dbReference type="GO" id="GO:0005829">
    <property type="term" value="C:cytosol"/>
    <property type="evidence" value="ECO:0007669"/>
    <property type="project" value="TreeGrafter"/>
</dbReference>
<dbReference type="Gene3D" id="1.10.10.10">
    <property type="entry name" value="Winged helix-like DNA-binding domain superfamily/Winged helix DNA-binding domain"/>
    <property type="match status" value="1"/>
</dbReference>
<evidence type="ECO:0000256" key="2">
    <source>
        <dbReference type="ARBA" id="ARBA00023125"/>
    </source>
</evidence>
<dbReference type="PROSITE" id="PS51063">
    <property type="entry name" value="HTH_CRP_2"/>
    <property type="match status" value="1"/>
</dbReference>
<dbReference type="PANTHER" id="PTHR24567">
    <property type="entry name" value="CRP FAMILY TRANSCRIPTIONAL REGULATORY PROTEIN"/>
    <property type="match status" value="1"/>
</dbReference>
<protein>
    <submittedName>
        <fullName evidence="7">Crp/Fnr family transcriptional regulator</fullName>
    </submittedName>
</protein>
<evidence type="ECO:0000259" key="5">
    <source>
        <dbReference type="PROSITE" id="PS50042"/>
    </source>
</evidence>
<dbReference type="InterPro" id="IPR000595">
    <property type="entry name" value="cNMP-bd_dom"/>
</dbReference>
<dbReference type="SMART" id="SM00100">
    <property type="entry name" value="cNMP"/>
    <property type="match status" value="1"/>
</dbReference>
<dbReference type="SUPFAM" id="SSF46785">
    <property type="entry name" value="Winged helix' DNA-binding domain"/>
    <property type="match status" value="1"/>
</dbReference>
<keyword evidence="8" id="KW-1185">Reference proteome</keyword>
<comment type="caution">
    <text evidence="7">The sequence shown here is derived from an EMBL/GenBank/DDBJ whole genome shotgun (WGS) entry which is preliminary data.</text>
</comment>
<dbReference type="OrthoDB" id="190787at2"/>
<dbReference type="SUPFAM" id="SSF51206">
    <property type="entry name" value="cAMP-binding domain-like"/>
    <property type="match status" value="1"/>
</dbReference>
<accession>A0A3M9XWI3</accession>
<evidence type="ECO:0000256" key="3">
    <source>
        <dbReference type="ARBA" id="ARBA00023163"/>
    </source>
</evidence>
<dbReference type="InterPro" id="IPR018490">
    <property type="entry name" value="cNMP-bd_dom_sf"/>
</dbReference>
<dbReference type="InterPro" id="IPR050397">
    <property type="entry name" value="Env_Response_Regulators"/>
</dbReference>
<reference evidence="7 8" key="1">
    <citation type="submission" date="2018-08" db="EMBL/GenBank/DDBJ databases">
        <title>Genome sequence of Methylocystis hirsuta CSC1, a methanotroph able to accumulate PHAs.</title>
        <authorList>
            <person name="Bordel S."/>
            <person name="Rodriguez E."/>
            <person name="Gancedo J."/>
            <person name="Munoz R."/>
        </authorList>
    </citation>
    <scope>NUCLEOTIDE SEQUENCE [LARGE SCALE GENOMIC DNA]</scope>
    <source>
        <strain evidence="7 8">CSC1</strain>
    </source>
</reference>
<evidence type="ECO:0000313" key="8">
    <source>
        <dbReference type="Proteomes" id="UP000268623"/>
    </source>
</evidence>
<feature type="domain" description="Cyclic nucleotide-binding" evidence="5">
    <location>
        <begin position="31"/>
        <end position="134"/>
    </location>
</feature>
<evidence type="ECO:0000256" key="1">
    <source>
        <dbReference type="ARBA" id="ARBA00023015"/>
    </source>
</evidence>
<dbReference type="EMBL" id="QWDD01000001">
    <property type="protein sequence ID" value="RNJ51428.1"/>
    <property type="molecule type" value="Genomic_DNA"/>
</dbReference>
<dbReference type="PROSITE" id="PS50042">
    <property type="entry name" value="CNMP_BINDING_3"/>
    <property type="match status" value="1"/>
</dbReference>
<dbReference type="AlphaFoldDB" id="A0A3M9XWI3"/>
<feature type="domain" description="HTH crp-type" evidence="6">
    <location>
        <begin position="165"/>
        <end position="233"/>
    </location>
</feature>
<dbReference type="InterPro" id="IPR012318">
    <property type="entry name" value="HTH_CRP"/>
</dbReference>
<dbReference type="Pfam" id="PF13545">
    <property type="entry name" value="HTH_Crp_2"/>
    <property type="match status" value="1"/>
</dbReference>
<dbReference type="InterPro" id="IPR036388">
    <property type="entry name" value="WH-like_DNA-bd_sf"/>
</dbReference>
<dbReference type="Gene3D" id="2.60.120.10">
    <property type="entry name" value="Jelly Rolls"/>
    <property type="match status" value="1"/>
</dbReference>
<dbReference type="InterPro" id="IPR014710">
    <property type="entry name" value="RmlC-like_jellyroll"/>
</dbReference>
<keyword evidence="2" id="KW-0238">DNA-binding</keyword>
<dbReference type="GO" id="GO:0003677">
    <property type="term" value="F:DNA binding"/>
    <property type="evidence" value="ECO:0007669"/>
    <property type="project" value="UniProtKB-KW"/>
</dbReference>